<dbReference type="Pfam" id="PF01398">
    <property type="entry name" value="JAB"/>
    <property type="match status" value="1"/>
</dbReference>
<feature type="domain" description="JAB1/MPN/MOV34 metalloenzyme" evidence="6">
    <location>
        <begin position="48"/>
        <end position="149"/>
    </location>
</feature>
<evidence type="ECO:0000259" key="7">
    <source>
        <dbReference type="Pfam" id="PF19445"/>
    </source>
</evidence>
<name>A0A0L0V085_9BASI</name>
<sequence length="433" mass="44740">MSTNKPMTAAAAIMASNQAKQSAPSPTPAAPTTKTGSQLTELEPELPVESLKVDSLAVMKIVKHAREVALSNASSPASGQLLGIDSAGVLNVSDAFPLPSGSLGSNAEGEDKQANQKSTARYTASILPRLSALGADANVVGFYCSTVNGQHCATAGFIETLISMQIGSPPVTNPKTSKTTATTMRPSASSKIGPGGKGVALVYDLASATEGTVHLKAYRLSKEFIETYKSGKFDSQNLANHKLTTSNFLQEIPLTIQSTALLTAFLATLIAPTKGTGGGDSSKVTQGQWGQTSGGNSSSKLVDFLPSYTPLGAASSTCVDSPLSLSESLATTIASIDTHNTALSTLSFQIRQLARDRARLDTVISKRKLDNETRAQQGLPPLPPSAEEAALKEPSRLESMCALSGVDSAAKKLTEISGLGVVRAYGAKAGVAN</sequence>
<dbReference type="InterPro" id="IPR000555">
    <property type="entry name" value="JAMM/MPN+_dom"/>
</dbReference>
<evidence type="ECO:0000256" key="3">
    <source>
        <dbReference type="ARBA" id="ARBA00022917"/>
    </source>
</evidence>
<evidence type="ECO:0000256" key="1">
    <source>
        <dbReference type="ARBA" id="ARBA00022490"/>
    </source>
</evidence>
<gene>
    <name evidence="8" type="ORF">PSTG_13905</name>
</gene>
<keyword evidence="3 4" id="KW-0648">Protein biosynthesis</keyword>
<dbReference type="InterPro" id="IPR027524">
    <property type="entry name" value="eIF3h"/>
</dbReference>
<dbReference type="InterPro" id="IPR050242">
    <property type="entry name" value="JAMM_MPN+_peptidase_M67A"/>
</dbReference>
<feature type="domain" description="eIF3h C-terminal" evidence="7">
    <location>
        <begin position="209"/>
        <end position="269"/>
    </location>
</feature>
<feature type="region of interest" description="Disordered" evidence="5">
    <location>
        <begin position="1"/>
        <end position="40"/>
    </location>
</feature>
<dbReference type="STRING" id="1165861.A0A0L0V085"/>
<dbReference type="CDD" id="cd08065">
    <property type="entry name" value="MPN_eIF3h"/>
    <property type="match status" value="1"/>
</dbReference>
<dbReference type="AlphaFoldDB" id="A0A0L0V085"/>
<accession>A0A0L0V085</accession>
<protein>
    <recommendedName>
        <fullName evidence="4">Eukaryotic translation initiation factor 3 subunit H</fullName>
        <shortName evidence="4">eIF3h</shortName>
    </recommendedName>
</protein>
<dbReference type="Proteomes" id="UP000054564">
    <property type="component" value="Unassembled WGS sequence"/>
</dbReference>
<comment type="function">
    <text evidence="4">Component of the eukaryotic translation initiation factor 3 (eIF-3) complex, which is involved in protein synthesis of a specialized repertoire of mRNAs and, together with other initiation factors, stimulates binding of mRNA and methionyl-tRNAi to the 40S ribosome. The eIF-3 complex specifically targets and initiates translation of a subset of mRNAs involved in cell proliferation.</text>
</comment>
<feature type="region of interest" description="Disordered" evidence="5">
    <location>
        <begin position="169"/>
        <end position="192"/>
    </location>
</feature>
<feature type="region of interest" description="Disordered" evidence="5">
    <location>
        <begin position="275"/>
        <end position="295"/>
    </location>
</feature>
<evidence type="ECO:0000256" key="5">
    <source>
        <dbReference type="SAM" id="MobiDB-lite"/>
    </source>
</evidence>
<evidence type="ECO:0000256" key="4">
    <source>
        <dbReference type="HAMAP-Rule" id="MF_03007"/>
    </source>
</evidence>
<dbReference type="GO" id="GO:0003743">
    <property type="term" value="F:translation initiation factor activity"/>
    <property type="evidence" value="ECO:0007669"/>
    <property type="project" value="UniProtKB-UniRule"/>
</dbReference>
<feature type="compositionally biased region" description="Low complexity" evidence="5">
    <location>
        <begin position="18"/>
        <end position="35"/>
    </location>
</feature>
<evidence type="ECO:0000259" key="6">
    <source>
        <dbReference type="Pfam" id="PF01398"/>
    </source>
</evidence>
<comment type="subcellular location">
    <subcellularLocation>
        <location evidence="4">Cytoplasm</location>
    </subcellularLocation>
</comment>
<dbReference type="PANTHER" id="PTHR10410">
    <property type="entry name" value="EUKARYOTIC TRANSLATION INITIATION FACTOR 3 -RELATED"/>
    <property type="match status" value="1"/>
</dbReference>
<comment type="caution">
    <text evidence="8">The sequence shown here is derived from an EMBL/GenBank/DDBJ whole genome shotgun (WGS) entry which is preliminary data.</text>
</comment>
<dbReference type="GO" id="GO:0005852">
    <property type="term" value="C:eukaryotic translation initiation factor 3 complex"/>
    <property type="evidence" value="ECO:0007669"/>
    <property type="project" value="UniProtKB-UniRule"/>
</dbReference>
<organism evidence="8 9">
    <name type="scientific">Puccinia striiformis f. sp. tritici PST-78</name>
    <dbReference type="NCBI Taxonomy" id="1165861"/>
    <lineage>
        <taxon>Eukaryota</taxon>
        <taxon>Fungi</taxon>
        <taxon>Dikarya</taxon>
        <taxon>Basidiomycota</taxon>
        <taxon>Pucciniomycotina</taxon>
        <taxon>Pucciniomycetes</taxon>
        <taxon>Pucciniales</taxon>
        <taxon>Pucciniaceae</taxon>
        <taxon>Puccinia</taxon>
    </lineage>
</organism>
<proteinExistence type="inferred from homology"/>
<dbReference type="GO" id="GO:0001732">
    <property type="term" value="P:formation of cytoplasmic translation initiation complex"/>
    <property type="evidence" value="ECO:0007669"/>
    <property type="project" value="UniProtKB-UniRule"/>
</dbReference>
<keyword evidence="1 4" id="KW-0963">Cytoplasm</keyword>
<dbReference type="GO" id="GO:0016282">
    <property type="term" value="C:eukaryotic 43S preinitiation complex"/>
    <property type="evidence" value="ECO:0007669"/>
    <property type="project" value="UniProtKB-UniRule"/>
</dbReference>
<keyword evidence="2 4" id="KW-0396">Initiation factor</keyword>
<dbReference type="GO" id="GO:0033290">
    <property type="term" value="C:eukaryotic 48S preinitiation complex"/>
    <property type="evidence" value="ECO:0007669"/>
    <property type="project" value="UniProtKB-UniRule"/>
</dbReference>
<evidence type="ECO:0000313" key="8">
    <source>
        <dbReference type="EMBL" id="KNE92695.1"/>
    </source>
</evidence>
<feature type="compositionally biased region" description="Polar residues" evidence="5">
    <location>
        <begin position="282"/>
        <end position="295"/>
    </location>
</feature>
<comment type="similarity">
    <text evidence="4">Belongs to the eIF-3 subunit H family.</text>
</comment>
<dbReference type="InterPro" id="IPR045810">
    <property type="entry name" value="eIF3h_C"/>
</dbReference>
<evidence type="ECO:0000256" key="2">
    <source>
        <dbReference type="ARBA" id="ARBA00022540"/>
    </source>
</evidence>
<dbReference type="Pfam" id="PF19445">
    <property type="entry name" value="eIF3h_C"/>
    <property type="match status" value="1"/>
</dbReference>
<reference evidence="9" key="1">
    <citation type="submission" date="2014-03" db="EMBL/GenBank/DDBJ databases">
        <title>The Genome Sequence of Puccinia striiformis f. sp. tritici PST-78.</title>
        <authorList>
            <consortium name="The Broad Institute Genome Sequencing Platform"/>
            <person name="Cuomo C."/>
            <person name="Hulbert S."/>
            <person name="Chen X."/>
            <person name="Walker B."/>
            <person name="Young S.K."/>
            <person name="Zeng Q."/>
            <person name="Gargeya S."/>
            <person name="Fitzgerald M."/>
            <person name="Haas B."/>
            <person name="Abouelleil A."/>
            <person name="Alvarado L."/>
            <person name="Arachchi H.M."/>
            <person name="Berlin A.M."/>
            <person name="Chapman S.B."/>
            <person name="Goldberg J."/>
            <person name="Griggs A."/>
            <person name="Gujja S."/>
            <person name="Hansen M."/>
            <person name="Howarth C."/>
            <person name="Imamovic A."/>
            <person name="Larimer J."/>
            <person name="McCowan C."/>
            <person name="Montmayeur A."/>
            <person name="Murphy C."/>
            <person name="Neiman D."/>
            <person name="Pearson M."/>
            <person name="Priest M."/>
            <person name="Roberts A."/>
            <person name="Saif S."/>
            <person name="Shea T."/>
            <person name="Sisk P."/>
            <person name="Sykes S."/>
            <person name="Wortman J."/>
            <person name="Nusbaum C."/>
            <person name="Birren B."/>
        </authorList>
    </citation>
    <scope>NUCLEOTIDE SEQUENCE [LARGE SCALE GENOMIC DNA]</scope>
    <source>
        <strain evidence="9">race PST-78</strain>
    </source>
</reference>
<dbReference type="Gene3D" id="3.40.140.10">
    <property type="entry name" value="Cytidine Deaminase, domain 2"/>
    <property type="match status" value="1"/>
</dbReference>
<dbReference type="OrthoDB" id="10265695at2759"/>
<comment type="subunit">
    <text evidence="4">Component of the eukaryotic translation initiation factor 3 (eIF-3) complex.</text>
</comment>
<dbReference type="GO" id="GO:0008237">
    <property type="term" value="F:metallopeptidase activity"/>
    <property type="evidence" value="ECO:0007669"/>
    <property type="project" value="InterPro"/>
</dbReference>
<feature type="compositionally biased region" description="Low complexity" evidence="5">
    <location>
        <begin position="173"/>
        <end position="183"/>
    </location>
</feature>
<dbReference type="HAMAP" id="MF_03007">
    <property type="entry name" value="eIF3h"/>
    <property type="match status" value="1"/>
</dbReference>
<evidence type="ECO:0000313" key="9">
    <source>
        <dbReference type="Proteomes" id="UP000054564"/>
    </source>
</evidence>
<keyword evidence="9" id="KW-1185">Reference proteome</keyword>
<dbReference type="EMBL" id="AJIL01000156">
    <property type="protein sequence ID" value="KNE92695.1"/>
    <property type="molecule type" value="Genomic_DNA"/>
</dbReference>